<dbReference type="SUPFAM" id="SSF51556">
    <property type="entry name" value="Metallo-dependent hydrolases"/>
    <property type="match status" value="1"/>
</dbReference>
<dbReference type="Gene3D" id="3.10.310.70">
    <property type="match status" value="1"/>
</dbReference>
<sequence length="561" mass="58661">MSGTADLVLHSGRVFTGSGLHPSATAVAVTGGRIVAVGTDAQARARTGPRTRTVDLAGRLLLPGFTDAHVHPVMGGLERLGCDLSEVQGAQAALERVAAHAAAHPGSGWISGGGWAMTDFPGGTPRREDLDRVVPDRPVLLLNRDHHGAWANSRALELAGVDAGTPDPADGRIERDADGAPSGTLHEGAMDLVSRLLPPVTEDDLAAGLAEGQRYLHSAGVTGWQDAIVGNHAGHSDTTPTYLRAAAAGTLTARVVGALWWPRGRGLDEVEDVVAGFVAHRDRVAAAGTDRFATTSVKIMLDGVAENRTASMLTPYLDGCGCSSGDSGLSYLDRDLLLAAVPALDEAGFDVHVHVIGDRAVRDALDALALARRSPASRGGRHHLAHLQVVHPDDVPRFAALDVTANVQALWACEEEQMTALTTPLLGPERNSWQYPFGGLLRNGARLVMGSDWPVSTPDPWQAVHVAVNRALPGQDAPPFFPEQALTLTEALHAYTAGSAWINRHEGAGTIAPGAVADLTVASADPFSLDPRDLHAVRTDLTFVSGVPVHDATAALTGVGR</sequence>
<dbReference type="PANTHER" id="PTHR22642:SF2">
    <property type="entry name" value="PROTEIN LONG AFTER FAR-RED 3"/>
    <property type="match status" value="1"/>
</dbReference>
<dbReference type="InterPro" id="IPR011059">
    <property type="entry name" value="Metal-dep_hydrolase_composite"/>
</dbReference>
<dbReference type="PANTHER" id="PTHR22642">
    <property type="entry name" value="IMIDAZOLONEPROPIONASE"/>
    <property type="match status" value="1"/>
</dbReference>
<protein>
    <submittedName>
        <fullName evidence="2">Amidohydrolase</fullName>
        <ecNumber evidence="2">3.5.-.-</ecNumber>
    </submittedName>
</protein>
<name>A0ABV4GYQ7_9ACTN</name>
<evidence type="ECO:0000313" key="3">
    <source>
        <dbReference type="Proteomes" id="UP001565927"/>
    </source>
</evidence>
<dbReference type="SUPFAM" id="SSF51338">
    <property type="entry name" value="Composite domain of metallo-dependent hydrolases"/>
    <property type="match status" value="1"/>
</dbReference>
<dbReference type="EMBL" id="JBGFTU010000006">
    <property type="protein sequence ID" value="MEZ0164441.1"/>
    <property type="molecule type" value="Genomic_DNA"/>
</dbReference>
<organism evidence="2 3">
    <name type="scientific">Kineococcus halophytocola</name>
    <dbReference type="NCBI Taxonomy" id="3234027"/>
    <lineage>
        <taxon>Bacteria</taxon>
        <taxon>Bacillati</taxon>
        <taxon>Actinomycetota</taxon>
        <taxon>Actinomycetes</taxon>
        <taxon>Kineosporiales</taxon>
        <taxon>Kineosporiaceae</taxon>
        <taxon>Kineococcus</taxon>
    </lineage>
</organism>
<dbReference type="Gene3D" id="3.20.20.140">
    <property type="entry name" value="Metal-dependent hydrolases"/>
    <property type="match status" value="1"/>
</dbReference>
<reference evidence="2 3" key="1">
    <citation type="submission" date="2024-07" db="EMBL/GenBank/DDBJ databases">
        <authorList>
            <person name="Thanompreechachai J."/>
            <person name="Duangmal K."/>
        </authorList>
    </citation>
    <scope>NUCLEOTIDE SEQUENCE [LARGE SCALE GENOMIC DNA]</scope>
    <source>
        <strain evidence="2 3">LSe6-4</strain>
    </source>
</reference>
<evidence type="ECO:0000313" key="2">
    <source>
        <dbReference type="EMBL" id="MEZ0164441.1"/>
    </source>
</evidence>
<proteinExistence type="predicted"/>
<dbReference type="EC" id="3.5.-.-" evidence="2"/>
<accession>A0ABV4GYQ7</accession>
<dbReference type="CDD" id="cd01300">
    <property type="entry name" value="YtcJ_like"/>
    <property type="match status" value="1"/>
</dbReference>
<dbReference type="Proteomes" id="UP001565927">
    <property type="component" value="Unassembled WGS sequence"/>
</dbReference>
<dbReference type="InterPro" id="IPR032466">
    <property type="entry name" value="Metal_Hydrolase"/>
</dbReference>
<dbReference type="InterPro" id="IPR013108">
    <property type="entry name" value="Amidohydro_3"/>
</dbReference>
<dbReference type="GO" id="GO:0016787">
    <property type="term" value="F:hydrolase activity"/>
    <property type="evidence" value="ECO:0007669"/>
    <property type="project" value="UniProtKB-KW"/>
</dbReference>
<comment type="caution">
    <text evidence="2">The sequence shown here is derived from an EMBL/GenBank/DDBJ whole genome shotgun (WGS) entry which is preliminary data.</text>
</comment>
<dbReference type="RefSeq" id="WP_370440684.1">
    <property type="nucleotide sequence ID" value="NZ_JBGFTU010000006.1"/>
</dbReference>
<dbReference type="InterPro" id="IPR033932">
    <property type="entry name" value="YtcJ-like"/>
</dbReference>
<dbReference type="Gene3D" id="2.30.40.10">
    <property type="entry name" value="Urease, subunit C, domain 1"/>
    <property type="match status" value="1"/>
</dbReference>
<gene>
    <name evidence="2" type="ORF">AB2L27_06640</name>
</gene>
<evidence type="ECO:0000259" key="1">
    <source>
        <dbReference type="Pfam" id="PF07969"/>
    </source>
</evidence>
<dbReference type="Pfam" id="PF07969">
    <property type="entry name" value="Amidohydro_3"/>
    <property type="match status" value="1"/>
</dbReference>
<feature type="domain" description="Amidohydrolase 3" evidence="1">
    <location>
        <begin position="52"/>
        <end position="550"/>
    </location>
</feature>
<keyword evidence="2" id="KW-0378">Hydrolase</keyword>
<keyword evidence="3" id="KW-1185">Reference proteome</keyword>